<dbReference type="GO" id="GO:0016740">
    <property type="term" value="F:transferase activity"/>
    <property type="evidence" value="ECO:0007669"/>
    <property type="project" value="UniProtKB-KW"/>
</dbReference>
<proteinExistence type="inferred from homology"/>
<evidence type="ECO:0000256" key="6">
    <source>
        <dbReference type="ARBA" id="ARBA00022741"/>
    </source>
</evidence>
<evidence type="ECO:0000256" key="12">
    <source>
        <dbReference type="ARBA" id="ARBA00032922"/>
    </source>
</evidence>
<dbReference type="AlphaFoldDB" id="A0A7U4QKA0"/>
<dbReference type="GO" id="GO:0051607">
    <property type="term" value="P:defense response to virus"/>
    <property type="evidence" value="ECO:0007669"/>
    <property type="project" value="UniProtKB-KW"/>
</dbReference>
<dbReference type="SUPFAM" id="SSF109604">
    <property type="entry name" value="HD-domain/PDEase-like"/>
    <property type="match status" value="1"/>
</dbReference>
<keyword evidence="15" id="KW-1185">Reference proteome</keyword>
<evidence type="ECO:0000256" key="4">
    <source>
        <dbReference type="ARBA" id="ARBA00022679"/>
    </source>
</evidence>
<keyword evidence="9" id="KW-0269">Exonuclease</keyword>
<keyword evidence="5" id="KW-0540">Nuclease</keyword>
<evidence type="ECO:0000256" key="9">
    <source>
        <dbReference type="ARBA" id="ARBA00022839"/>
    </source>
</evidence>
<dbReference type="InterPro" id="IPR043128">
    <property type="entry name" value="Rev_trsase/Diguanyl_cyclase"/>
</dbReference>
<dbReference type="Gene3D" id="3.30.70.270">
    <property type="match status" value="1"/>
</dbReference>
<comment type="similarity">
    <text evidence="2">Belongs to the CRISPR-associated Cas10/Csm1 family.</text>
</comment>
<comment type="cofactor">
    <cofactor evidence="1">
        <name>a divalent metal cation</name>
        <dbReference type="ChEBI" id="CHEBI:60240"/>
    </cofactor>
</comment>
<dbReference type="RefSeq" id="WP_066062114.1">
    <property type="nucleotide sequence ID" value="NZ_CP013015.1"/>
</dbReference>
<evidence type="ECO:0000256" key="2">
    <source>
        <dbReference type="ARBA" id="ARBA00005700"/>
    </source>
</evidence>
<dbReference type="PANTHER" id="PTHR36528">
    <property type="entry name" value="CRISPR SYSTEM SINGLE-STRAND-SPECIFIC DEOXYRIBONUCLEASE CAS10/CSM1 (SUBTYPE III-A)"/>
    <property type="match status" value="1"/>
</dbReference>
<dbReference type="Pfam" id="PF22335">
    <property type="entry name" value="Cas10-Cmr2_palm2"/>
    <property type="match status" value="1"/>
</dbReference>
<evidence type="ECO:0000256" key="8">
    <source>
        <dbReference type="ARBA" id="ARBA00022801"/>
    </source>
</evidence>
<keyword evidence="4" id="KW-0808">Transferase</keyword>
<reference evidence="14 15" key="1">
    <citation type="submission" date="2015-10" db="EMBL/GenBank/DDBJ databases">
        <title>Candidatus Desulfofervidus auxilii, a hydrogenotrophic sulfate-reducing bacterium involved in the thermophilic anaerobic oxidation of methane.</title>
        <authorList>
            <person name="Krukenberg V."/>
            <person name="Richter M."/>
            <person name="Wegener G."/>
        </authorList>
    </citation>
    <scope>NUCLEOTIDE SEQUENCE [LARGE SCALE GENOMIC DNA]</scope>
    <source>
        <strain evidence="14 15">HS1</strain>
    </source>
</reference>
<keyword evidence="7" id="KW-0255">Endonuclease</keyword>
<evidence type="ECO:0000256" key="5">
    <source>
        <dbReference type="ARBA" id="ARBA00022722"/>
    </source>
</evidence>
<sequence>MNQNETRQALILGALLHDIGKFVQRTEANPRFQNHCHWGEKWFQDNLSEKLTVIFNKEDKEIIRSAIANHHAYEKYISLADAISAGMDRIELKDEEDKDPFTKRLTSIFSRISISDKDKKLKHYRLIFLDKKNFPDIFPIDDDKCSYQEYKKLLKAFNDEIDKLDFSKLSPSQLVEWMYFLLLKYTWCIPSAAYKHEPDVSLFDHLKTTAAIAICLYDYHKEHLDEKLNIETKAFQLIAGDVSGIQDYIFSILPQHGKVAKRLRARSLYIQLISEVVTHKILHSFNLPLCNQIIVAGGNFYVLVPNLKDTNRKIQIVQEECEKWMFEELNAELSIPQANIELSGKDLVNFSKALEKIRDNLNYQKYYSHKLVLSSEDVWNEEKFLRPETVEGDGKVCQSCSRHPQVEGDEEGLCKHCLTDTKIGSLLPKKKYIAFFSDPTHKFEILNYSFELWDDKDLKSVTKKNPYLILNLNDSKINHLVRGFRYITTHIPTKEDISEVKVEEKGQIATFDEIADNSEGDKLLGYVKADVDNLGIILRSGFKPEESSISRFATFSRMLETFFSGYLQFKLTNHRNFRKIYTVFAGGDDLFVIGPWDKVINFIREIRKDFSKFCADNPDLTFSAGISLAKHHIPISFCVNSVNNALKKAKDRKDKNNKKIKDGVTLFEQMLGWDELETILIETKRIIEWLKHGIVSRTLVYNFRQYGEMYQKYNKEGKVEYLKFIPLLTYDIVRNLSLEKQKDAFLWAEDLRHIEGSKNLPFLRTIMEYVLTYTRR</sequence>
<keyword evidence="10" id="KW-0067">ATP-binding</keyword>
<evidence type="ECO:0000313" key="15">
    <source>
        <dbReference type="Proteomes" id="UP000070560"/>
    </source>
</evidence>
<accession>A0A7U4QKA0</accession>
<evidence type="ECO:0000256" key="11">
    <source>
        <dbReference type="ARBA" id="ARBA00023118"/>
    </source>
</evidence>
<evidence type="ECO:0000256" key="1">
    <source>
        <dbReference type="ARBA" id="ARBA00001968"/>
    </source>
</evidence>
<dbReference type="InterPro" id="IPR006674">
    <property type="entry name" value="HD_domain"/>
</dbReference>
<dbReference type="Gene3D" id="1.10.3210.10">
    <property type="entry name" value="Hypothetical protein af1432"/>
    <property type="match status" value="1"/>
</dbReference>
<dbReference type="NCBIfam" id="TIGR02578">
    <property type="entry name" value="cas_TM1811_Csm1"/>
    <property type="match status" value="1"/>
</dbReference>
<dbReference type="InterPro" id="IPR041062">
    <property type="entry name" value="Csm1_B"/>
</dbReference>
<dbReference type="InterPro" id="IPR000160">
    <property type="entry name" value="GGDEF_dom"/>
</dbReference>
<dbReference type="InterPro" id="IPR013408">
    <property type="entry name" value="Cas10/Csm1"/>
</dbReference>
<keyword evidence="8" id="KW-0378">Hydrolase</keyword>
<organism evidence="14 15">
    <name type="scientific">Desulfofervidus auxilii</name>
    <dbReference type="NCBI Taxonomy" id="1621989"/>
    <lineage>
        <taxon>Bacteria</taxon>
        <taxon>Pseudomonadati</taxon>
        <taxon>Thermodesulfobacteriota</taxon>
        <taxon>Candidatus Desulfofervidia</taxon>
        <taxon>Candidatus Desulfofervidales</taxon>
        <taxon>Candidatus Desulfofervidaceae</taxon>
        <taxon>Candidatus Desulfofervidus</taxon>
    </lineage>
</organism>
<dbReference type="Pfam" id="PF18211">
    <property type="entry name" value="Csm1_B"/>
    <property type="match status" value="1"/>
</dbReference>
<dbReference type="InterPro" id="IPR052117">
    <property type="entry name" value="Cas10/Csm1_subtype-III-A"/>
</dbReference>
<dbReference type="KEGG" id="daw:HS1_001112"/>
<dbReference type="Pfam" id="PF01966">
    <property type="entry name" value="HD"/>
    <property type="match status" value="1"/>
</dbReference>
<dbReference type="GO" id="GO:0004519">
    <property type="term" value="F:endonuclease activity"/>
    <property type="evidence" value="ECO:0007669"/>
    <property type="project" value="UniProtKB-KW"/>
</dbReference>
<feature type="domain" description="GGDEF" evidence="13">
    <location>
        <begin position="522"/>
        <end position="663"/>
    </location>
</feature>
<name>A0A7U4QKA0_DESA2</name>
<dbReference type="InterPro" id="IPR054767">
    <property type="entry name" value="Cas10-Cmr2_palm2"/>
</dbReference>
<gene>
    <name evidence="14" type="ORF">HS1_001112</name>
</gene>
<evidence type="ECO:0000313" key="14">
    <source>
        <dbReference type="EMBL" id="AMM40916.1"/>
    </source>
</evidence>
<dbReference type="OrthoDB" id="9768769at2"/>
<keyword evidence="6" id="KW-0547">Nucleotide-binding</keyword>
<evidence type="ECO:0000259" key="13">
    <source>
        <dbReference type="PROSITE" id="PS50887"/>
    </source>
</evidence>
<dbReference type="Proteomes" id="UP000070560">
    <property type="component" value="Chromosome"/>
</dbReference>
<dbReference type="GO" id="GO:0004527">
    <property type="term" value="F:exonuclease activity"/>
    <property type="evidence" value="ECO:0007669"/>
    <property type="project" value="UniProtKB-KW"/>
</dbReference>
<evidence type="ECO:0000256" key="3">
    <source>
        <dbReference type="ARBA" id="ARBA00014333"/>
    </source>
</evidence>
<dbReference type="PROSITE" id="PS50887">
    <property type="entry name" value="GGDEF"/>
    <property type="match status" value="1"/>
</dbReference>
<evidence type="ECO:0000256" key="7">
    <source>
        <dbReference type="ARBA" id="ARBA00022759"/>
    </source>
</evidence>
<evidence type="ECO:0000256" key="10">
    <source>
        <dbReference type="ARBA" id="ARBA00022840"/>
    </source>
</evidence>
<protein>
    <recommendedName>
        <fullName evidence="3">CRISPR system single-strand-specific deoxyribonuclease Cas10/Csm1 (subtype III-A)</fullName>
    </recommendedName>
    <alternativeName>
        <fullName evidence="12">Cyclic oligoadenylate synthase</fullName>
    </alternativeName>
</protein>
<dbReference type="PANTHER" id="PTHR36528:SF1">
    <property type="entry name" value="CRISPR SYSTEM SINGLE-STRAND-SPECIFIC DEOXYRIBONUCLEASE CAS10_CSM1 (SUBTYPE III-A)"/>
    <property type="match status" value="1"/>
</dbReference>
<dbReference type="GO" id="GO:0005524">
    <property type="term" value="F:ATP binding"/>
    <property type="evidence" value="ECO:0007669"/>
    <property type="project" value="UniProtKB-KW"/>
</dbReference>
<dbReference type="EMBL" id="CP013015">
    <property type="protein sequence ID" value="AMM40916.1"/>
    <property type="molecule type" value="Genomic_DNA"/>
</dbReference>
<keyword evidence="11" id="KW-0051">Antiviral defense</keyword>